<dbReference type="InterPro" id="IPR036318">
    <property type="entry name" value="FAD-bd_PCMH-like_sf"/>
</dbReference>
<accession>A0ABR3Y7M9</accession>
<dbReference type="InterPro" id="IPR050432">
    <property type="entry name" value="FAD-linked_Oxidoreductases_BP"/>
</dbReference>
<comment type="similarity">
    <text evidence="1">Belongs to the oxygen-dependent FAD-linked oxidoreductase family.</text>
</comment>
<evidence type="ECO:0000313" key="4">
    <source>
        <dbReference type="EMBL" id="KAL1883925.1"/>
    </source>
</evidence>
<dbReference type="SUPFAM" id="SSF56176">
    <property type="entry name" value="FAD-binding/transporter-associated domain-like"/>
    <property type="match status" value="1"/>
</dbReference>
<feature type="domain" description="FAD-binding PCMH-type" evidence="3">
    <location>
        <begin position="25"/>
        <end position="203"/>
    </location>
</feature>
<evidence type="ECO:0000259" key="3">
    <source>
        <dbReference type="PROSITE" id="PS51387"/>
    </source>
</evidence>
<dbReference type="Proteomes" id="UP001583177">
    <property type="component" value="Unassembled WGS sequence"/>
</dbReference>
<dbReference type="PROSITE" id="PS51387">
    <property type="entry name" value="FAD_PCMH"/>
    <property type="match status" value="1"/>
</dbReference>
<dbReference type="Pfam" id="PF01565">
    <property type="entry name" value="FAD_binding_4"/>
    <property type="match status" value="1"/>
</dbReference>
<evidence type="ECO:0000313" key="5">
    <source>
        <dbReference type="Proteomes" id="UP001583177"/>
    </source>
</evidence>
<dbReference type="InterPro" id="IPR012951">
    <property type="entry name" value="BBE"/>
</dbReference>
<keyword evidence="5" id="KW-1185">Reference proteome</keyword>
<sequence length="468" mass="50514">MSAQFAYIFNSTCDPFRPRETPCGIGAYAQYAVNVTETDHIAAALKFAQDRNIRITVKNTGHDYLGRSTGLGALAIWTHQLKGGEVIRNYRSGNYKGPALKVGAAIQVEEFYILANNSGLMAVGGECATVGVAGGYTSGGGQSPLSSFAGLAADQTLEMEVVTADGTTRTISPREGQDLFWAMSGGGPGYAVVTSITYKAYPTLPVSGNVFSFERGNASYDTFWKAIDTYHSLTPSFADAGGYTYTFLGNDTFSMSPLIVINRTKEEVQALVRPLEQKLKELKIPYKSTTTTHPTYYDGWKALIGQEGASAGGAGGGRLIPRDTILNNSNETSQVIRNIVNIGGSVLEMTIGATSEVARHPDNAVNPAWRDAVILVFTSGGQGSLAEQQNIVTNVTGPMLTNLTPDSGSYMNEGDVNEPNFQQSFYRENYERLLTIKRKYDPNDVFYAKTAVGSEFWLVKADGKLCKV</sequence>
<dbReference type="InterPro" id="IPR016166">
    <property type="entry name" value="FAD-bd_PCMH"/>
</dbReference>
<gene>
    <name evidence="4" type="ORF">Daus18300_000033</name>
</gene>
<evidence type="ECO:0000256" key="2">
    <source>
        <dbReference type="ARBA" id="ARBA00023002"/>
    </source>
</evidence>
<dbReference type="PANTHER" id="PTHR13878">
    <property type="entry name" value="GULONOLACTONE OXIDASE"/>
    <property type="match status" value="1"/>
</dbReference>
<dbReference type="InterPro" id="IPR006094">
    <property type="entry name" value="Oxid_FAD_bind_N"/>
</dbReference>
<dbReference type="Pfam" id="PF08031">
    <property type="entry name" value="BBE"/>
    <property type="match status" value="1"/>
</dbReference>
<proteinExistence type="inferred from homology"/>
<dbReference type="Gene3D" id="3.30.465.10">
    <property type="match status" value="2"/>
</dbReference>
<protein>
    <recommendedName>
        <fullName evidence="3">FAD-binding PCMH-type domain-containing protein</fullName>
    </recommendedName>
</protein>
<evidence type="ECO:0000256" key="1">
    <source>
        <dbReference type="ARBA" id="ARBA00005466"/>
    </source>
</evidence>
<dbReference type="EMBL" id="JAWRVE010000001">
    <property type="protein sequence ID" value="KAL1883925.1"/>
    <property type="molecule type" value="Genomic_DNA"/>
</dbReference>
<dbReference type="InterPro" id="IPR016169">
    <property type="entry name" value="FAD-bd_PCMH_sub2"/>
</dbReference>
<dbReference type="PANTHER" id="PTHR13878:SF91">
    <property type="entry name" value="FAD BINDING DOMAIN PROTEIN (AFU_ORTHOLOGUE AFUA_6G12070)-RELATED"/>
    <property type="match status" value="1"/>
</dbReference>
<organism evidence="4 5">
    <name type="scientific">Diaporthe australafricana</name>
    <dbReference type="NCBI Taxonomy" id="127596"/>
    <lineage>
        <taxon>Eukaryota</taxon>
        <taxon>Fungi</taxon>
        <taxon>Dikarya</taxon>
        <taxon>Ascomycota</taxon>
        <taxon>Pezizomycotina</taxon>
        <taxon>Sordariomycetes</taxon>
        <taxon>Sordariomycetidae</taxon>
        <taxon>Diaporthales</taxon>
        <taxon>Diaporthaceae</taxon>
        <taxon>Diaporthe</taxon>
    </lineage>
</organism>
<name>A0ABR3Y7M9_9PEZI</name>
<comment type="caution">
    <text evidence="4">The sequence shown here is derived from an EMBL/GenBank/DDBJ whole genome shotgun (WGS) entry which is preliminary data.</text>
</comment>
<reference evidence="4 5" key="1">
    <citation type="journal article" date="2024" name="IMA Fungus">
        <title>IMA Genome - F19 : A genome assembly and annotation guide to empower mycologists, including annotated draft genome sequences of Ceratocystis pirilliformis, Diaporthe australafricana, Fusarium ophioides, Paecilomyces lecythidis, and Sporothrix stenoceras.</title>
        <authorList>
            <person name="Aylward J."/>
            <person name="Wilson A.M."/>
            <person name="Visagie C.M."/>
            <person name="Spraker J."/>
            <person name="Barnes I."/>
            <person name="Buitendag C."/>
            <person name="Ceriani C."/>
            <person name="Del Mar Angel L."/>
            <person name="du Plessis D."/>
            <person name="Fuchs T."/>
            <person name="Gasser K."/>
            <person name="Kramer D."/>
            <person name="Li W."/>
            <person name="Munsamy K."/>
            <person name="Piso A."/>
            <person name="Price J.L."/>
            <person name="Sonnekus B."/>
            <person name="Thomas C."/>
            <person name="van der Nest A."/>
            <person name="van Dijk A."/>
            <person name="van Heerden A."/>
            <person name="van Vuuren N."/>
            <person name="Yilmaz N."/>
            <person name="Duong T.A."/>
            <person name="van der Merwe N.A."/>
            <person name="Wingfield M.J."/>
            <person name="Wingfield B.D."/>
        </authorList>
    </citation>
    <scope>NUCLEOTIDE SEQUENCE [LARGE SCALE GENOMIC DNA]</scope>
    <source>
        <strain evidence="4 5">CMW 18300</strain>
    </source>
</reference>
<keyword evidence="2" id="KW-0560">Oxidoreductase</keyword>